<name>A0A498IV02_MALDO</name>
<dbReference type="AlphaFoldDB" id="A0A498IV02"/>
<evidence type="ECO:0000313" key="1">
    <source>
        <dbReference type="EMBL" id="RXH87169.1"/>
    </source>
</evidence>
<gene>
    <name evidence="1" type="ORF">DVH24_028669</name>
</gene>
<accession>A0A498IV02</accession>
<reference evidence="1 2" key="1">
    <citation type="submission" date="2018-10" db="EMBL/GenBank/DDBJ databases">
        <title>A high-quality apple genome assembly.</title>
        <authorList>
            <person name="Hu J."/>
        </authorList>
    </citation>
    <scope>NUCLEOTIDE SEQUENCE [LARGE SCALE GENOMIC DNA]</scope>
    <source>
        <strain evidence="2">cv. HFTH1</strain>
        <tissue evidence="1">Young leaf</tissue>
    </source>
</reference>
<keyword evidence="2" id="KW-1185">Reference proteome</keyword>
<evidence type="ECO:0000313" key="2">
    <source>
        <dbReference type="Proteomes" id="UP000290289"/>
    </source>
</evidence>
<organism evidence="1 2">
    <name type="scientific">Malus domestica</name>
    <name type="common">Apple</name>
    <name type="synonym">Pyrus malus</name>
    <dbReference type="NCBI Taxonomy" id="3750"/>
    <lineage>
        <taxon>Eukaryota</taxon>
        <taxon>Viridiplantae</taxon>
        <taxon>Streptophyta</taxon>
        <taxon>Embryophyta</taxon>
        <taxon>Tracheophyta</taxon>
        <taxon>Spermatophyta</taxon>
        <taxon>Magnoliopsida</taxon>
        <taxon>eudicotyledons</taxon>
        <taxon>Gunneridae</taxon>
        <taxon>Pentapetalae</taxon>
        <taxon>rosids</taxon>
        <taxon>fabids</taxon>
        <taxon>Rosales</taxon>
        <taxon>Rosaceae</taxon>
        <taxon>Amygdaloideae</taxon>
        <taxon>Maleae</taxon>
        <taxon>Malus</taxon>
    </lineage>
</organism>
<proteinExistence type="predicted"/>
<dbReference type="Proteomes" id="UP000290289">
    <property type="component" value="Chromosome 10"/>
</dbReference>
<sequence length="167" mass="19803">MKKTYKTWEGPAPFAIASHRIASKLPFVLFFPIIIRREREKHRQTEPYLWRRERESSSSYQLRLKSFPLRFLSINFPSPPTLELSTLVNPIIQKTQRLRDSETQIFRDRVKYILCFHRRSKLGVQVPPPPPPFLLFESVSDNHYHPLFISLFSSKLRISDSLFSTRS</sequence>
<protein>
    <submittedName>
        <fullName evidence="1">Uncharacterized protein</fullName>
    </submittedName>
</protein>
<comment type="caution">
    <text evidence="1">The sequence shown here is derived from an EMBL/GenBank/DDBJ whole genome shotgun (WGS) entry which is preliminary data.</text>
</comment>
<dbReference type="EMBL" id="RDQH01000336">
    <property type="protein sequence ID" value="RXH87169.1"/>
    <property type="molecule type" value="Genomic_DNA"/>
</dbReference>